<name>A0A2X2RQH2_CAPOC</name>
<evidence type="ECO:0000256" key="3">
    <source>
        <dbReference type="ARBA" id="ARBA00012663"/>
    </source>
</evidence>
<dbReference type="Pfam" id="PF00933">
    <property type="entry name" value="Glyco_hydro_3"/>
    <property type="match status" value="1"/>
</dbReference>
<comment type="similarity">
    <text evidence="2 6">Belongs to the glycosyl hydrolase 3 family.</text>
</comment>
<organism evidence="11 12">
    <name type="scientific">Capnocytophaga ochracea</name>
    <dbReference type="NCBI Taxonomy" id="1018"/>
    <lineage>
        <taxon>Bacteria</taxon>
        <taxon>Pseudomonadati</taxon>
        <taxon>Bacteroidota</taxon>
        <taxon>Flavobacteriia</taxon>
        <taxon>Flavobacteriales</taxon>
        <taxon>Flavobacteriaceae</taxon>
        <taxon>Capnocytophaga</taxon>
    </lineage>
</organism>
<feature type="domain" description="Glycoside hydrolase family 3 N-terminal" evidence="9">
    <location>
        <begin position="47"/>
        <end position="362"/>
    </location>
</feature>
<dbReference type="EC" id="3.2.1.52" evidence="3"/>
<evidence type="ECO:0000256" key="5">
    <source>
        <dbReference type="ARBA" id="ARBA00023295"/>
    </source>
</evidence>
<feature type="chain" id="PRO_5015846435" description="beta-N-acetylhexosaminidase" evidence="7">
    <location>
        <begin position="21"/>
        <end position="976"/>
    </location>
</feature>
<dbReference type="InterPro" id="IPR036881">
    <property type="entry name" value="Glyco_hydro_3_C_sf"/>
</dbReference>
<dbReference type="Pfam" id="PF00144">
    <property type="entry name" value="Beta-lactamase"/>
    <property type="match status" value="1"/>
</dbReference>
<feature type="domain" description="Beta-lactamase-related" evidence="8">
    <location>
        <begin position="598"/>
        <end position="950"/>
    </location>
</feature>
<dbReference type="SUPFAM" id="SSF56601">
    <property type="entry name" value="beta-lactamase/transpeptidase-like"/>
    <property type="match status" value="1"/>
</dbReference>
<evidence type="ECO:0000256" key="2">
    <source>
        <dbReference type="ARBA" id="ARBA00005336"/>
    </source>
</evidence>
<evidence type="ECO:0000259" key="8">
    <source>
        <dbReference type="Pfam" id="PF00144"/>
    </source>
</evidence>
<sequence length="976" mass="109571">MRKTYLLITFFYLSLFTTLAQNKSPLTTTDAQAQQQWVNDTYNKMSLDEKIGQLFMVSVFSSHIGTKKAEEVKDFIKKYYIGGIIFSKGGPKRQAKLTNEYQALSKIPLFMAMDAEWGLAMRLDSTYAYPWNMTLGAIKDNYLVERTGRRIGLHCKQLGMQFNFAPDIDINTNPNNPIIGNRSFGEDKENVTQKGLAFTRGMQSVGVLGSAKHFPGHGDTSKDSHKTLPLISFAANRIDEVELYPFKALIREGIASIMVGHLNIPSLEPKTGLPSSLSSAIITDLLKKKLGYQGLIFTDALGMKGVSEYLPVGEVEVAAFLAGNDILLMPANVAKGFEAMKKAYQNKRISEERLAHSVKKILMAKYKVGLTAFKQLDESTVTSTLHTIEDDLLTEELFENAITVGQNKENILPIKDLDKRKIAYVKFGNDSGWAFYSTLRKYAETVLIEPKNEAQLYEAVEPFDTIIIGLHKPDKTPWDAYKFTENELKWLEHIAKKKKVILAVFTRPYAMLDVKNIAPIKAIVFAYQNNKVAQEKAAQLIFGAIEGKGVLPVTAHPNLPVGTSIATPRIGRLAYGLPESVGLNSLKLKEIDSIALDAVAQKMTPGMQVLVAKRGKVVYRKNFGTLDYNPANKVTDNTIYDLASLTKILATLPELMRLYVRGDFKPVDTFEDLLPKLKHTNKGDLVMKDVLSHYAQFQSWIPFYRKTLDIDKKPSPEYYSTTKSDSFPTEVAKDLYLREGYTDSIYKTIDESELIKDKKYLYSDLPYYYFKKYIEKKNKKPLQEIVQKHFYRGLGAYQLTFLPLQRFSPVNIAPAEDEKTFRSQELRGYVHDQGAALLGGVGGHAGLFGTADDVAKVMQMYLQQGYYGGTWFLQPQAIKIFNTCNYCPEGNRRGLGFDKPQLGKSGPTCGCVPMDSFGHTGFTGTFAWADPTNEIVIVILSNRTYPSSDNKLLVNRLVRQKIQGVVYQALSANKNF</sequence>
<comment type="catalytic activity">
    <reaction evidence="1">
        <text>Hydrolysis of terminal non-reducing N-acetyl-D-hexosamine residues in N-acetyl-beta-D-hexosaminides.</text>
        <dbReference type="EC" id="3.2.1.52"/>
    </reaction>
</comment>
<dbReference type="Proteomes" id="UP000249891">
    <property type="component" value="Unassembled WGS sequence"/>
</dbReference>
<dbReference type="SUPFAM" id="SSF51445">
    <property type="entry name" value="(Trans)glycosidases"/>
    <property type="match status" value="1"/>
</dbReference>
<dbReference type="RefSeq" id="WP_128091790.1">
    <property type="nucleotide sequence ID" value="NZ_UARG01000017.1"/>
</dbReference>
<reference evidence="11 12" key="1">
    <citation type="submission" date="2018-06" db="EMBL/GenBank/DDBJ databases">
        <authorList>
            <consortium name="Pathogen Informatics"/>
            <person name="Doyle S."/>
        </authorList>
    </citation>
    <scope>NUCLEOTIDE SEQUENCE [LARGE SCALE GENOMIC DNA]</scope>
    <source>
        <strain evidence="11 12">NCTC11546</strain>
    </source>
</reference>
<accession>A0A2X2RQH2</accession>
<evidence type="ECO:0000256" key="4">
    <source>
        <dbReference type="ARBA" id="ARBA00022801"/>
    </source>
</evidence>
<feature type="domain" description="Glycoside hydrolase family 3 C-terminal" evidence="10">
    <location>
        <begin position="406"/>
        <end position="557"/>
    </location>
</feature>
<dbReference type="PANTHER" id="PTHR30480">
    <property type="entry name" value="BETA-HEXOSAMINIDASE-RELATED"/>
    <property type="match status" value="1"/>
</dbReference>
<feature type="signal peptide" evidence="7">
    <location>
        <begin position="1"/>
        <end position="20"/>
    </location>
</feature>
<dbReference type="GO" id="GO:0005975">
    <property type="term" value="P:carbohydrate metabolic process"/>
    <property type="evidence" value="ECO:0007669"/>
    <property type="project" value="InterPro"/>
</dbReference>
<keyword evidence="7" id="KW-0732">Signal</keyword>
<evidence type="ECO:0000256" key="6">
    <source>
        <dbReference type="RuleBase" id="RU361161"/>
    </source>
</evidence>
<evidence type="ECO:0000259" key="9">
    <source>
        <dbReference type="Pfam" id="PF00933"/>
    </source>
</evidence>
<dbReference type="PROSITE" id="PS00775">
    <property type="entry name" value="GLYCOSYL_HYDROL_F3"/>
    <property type="match status" value="1"/>
</dbReference>
<dbReference type="InterPro" id="IPR002772">
    <property type="entry name" value="Glyco_hydro_3_C"/>
</dbReference>
<dbReference type="Pfam" id="PF01915">
    <property type="entry name" value="Glyco_hydro_3_C"/>
    <property type="match status" value="1"/>
</dbReference>
<dbReference type="GO" id="GO:0009254">
    <property type="term" value="P:peptidoglycan turnover"/>
    <property type="evidence" value="ECO:0007669"/>
    <property type="project" value="TreeGrafter"/>
</dbReference>
<dbReference type="Gene3D" id="3.40.50.1700">
    <property type="entry name" value="Glycoside hydrolase family 3 C-terminal domain"/>
    <property type="match status" value="1"/>
</dbReference>
<dbReference type="EMBL" id="UARG01000017">
    <property type="protein sequence ID" value="SQA78761.1"/>
    <property type="molecule type" value="Genomic_DNA"/>
</dbReference>
<dbReference type="InterPro" id="IPR012338">
    <property type="entry name" value="Beta-lactam/transpept-like"/>
</dbReference>
<gene>
    <name evidence="11" type="primary">ybbD</name>
    <name evidence="11" type="ORF">NCTC11546_02007</name>
</gene>
<evidence type="ECO:0000256" key="1">
    <source>
        <dbReference type="ARBA" id="ARBA00001231"/>
    </source>
</evidence>
<dbReference type="InterPro" id="IPR017853">
    <property type="entry name" value="GH"/>
</dbReference>
<dbReference type="AlphaFoldDB" id="A0A2X2RQH2"/>
<proteinExistence type="inferred from homology"/>
<dbReference type="Gene3D" id="3.40.710.10">
    <property type="entry name" value="DD-peptidase/beta-lactamase superfamily"/>
    <property type="match status" value="1"/>
</dbReference>
<evidence type="ECO:0000256" key="7">
    <source>
        <dbReference type="SAM" id="SignalP"/>
    </source>
</evidence>
<dbReference type="InterPro" id="IPR019800">
    <property type="entry name" value="Glyco_hydro_3_AS"/>
</dbReference>
<dbReference type="InterPro" id="IPR001764">
    <property type="entry name" value="Glyco_hydro_3_N"/>
</dbReference>
<dbReference type="InterPro" id="IPR001466">
    <property type="entry name" value="Beta-lactam-related"/>
</dbReference>
<evidence type="ECO:0000259" key="10">
    <source>
        <dbReference type="Pfam" id="PF01915"/>
    </source>
</evidence>
<protein>
    <recommendedName>
        <fullName evidence="3">beta-N-acetylhexosaminidase</fullName>
        <ecNumber evidence="3">3.2.1.52</ecNumber>
    </recommendedName>
</protein>
<dbReference type="GO" id="GO:0004563">
    <property type="term" value="F:beta-N-acetylhexosaminidase activity"/>
    <property type="evidence" value="ECO:0007669"/>
    <property type="project" value="UniProtKB-EC"/>
</dbReference>
<dbReference type="InterPro" id="IPR036962">
    <property type="entry name" value="Glyco_hydro_3_N_sf"/>
</dbReference>
<dbReference type="InterPro" id="IPR050226">
    <property type="entry name" value="NagZ_Beta-hexosaminidase"/>
</dbReference>
<dbReference type="Gene3D" id="3.20.20.300">
    <property type="entry name" value="Glycoside hydrolase, family 3, N-terminal domain"/>
    <property type="match status" value="1"/>
</dbReference>
<dbReference type="PANTHER" id="PTHR30480:SF13">
    <property type="entry name" value="BETA-HEXOSAMINIDASE"/>
    <property type="match status" value="1"/>
</dbReference>
<keyword evidence="4 6" id="KW-0378">Hydrolase</keyword>
<evidence type="ECO:0000313" key="11">
    <source>
        <dbReference type="EMBL" id="SQA78761.1"/>
    </source>
</evidence>
<evidence type="ECO:0000313" key="12">
    <source>
        <dbReference type="Proteomes" id="UP000249891"/>
    </source>
</evidence>
<keyword evidence="5 6" id="KW-0326">Glycosidase</keyword>